<keyword evidence="2 3" id="KW-0129">CBS domain</keyword>
<sequence length="451" mass="48427">MTTLQDTVKDNHSREELMKLWEEHDNFFGKGIPPGVQEILNNAFSKVPVSSFPDLPSGEVVEVSADDSIADTVKILSKNHIMSAPVRNPNADSNDPWSTRYIGMVDYPAVVLWVLEQAELAATALAAGTAAAVGVGAGAAGALGALVLGMTGPAAIAGLAAAAVGAAIAGGVAAEKGVGKDAQTAANALGEDFYKVILEEEPFKSITVEEITNSYRWAPFLPIQPDDSMLTVLLLLSKFRLRSIPIVEADKPRVENVITQSAVVRGLAQCHGRDWFDCIANKTLAQLGLPKMSADQVVYVEGDKLILEAFILMRESGVGGLPVVEGAERKVVGSITVRDVRYLLLKPQIFARRKELTVMDFMNIADSLGKQDDNTAKFFPPLTCKTSATLIEVINSLARENAHRIYLVDDGSSISGVISIRDIISCFVSEPEGYFEKYFGGAFQDAIEAKK</sequence>
<feature type="domain" description="CBS" evidence="4">
    <location>
        <begin position="292"/>
        <end position="352"/>
    </location>
</feature>
<protein>
    <recommendedName>
        <fullName evidence="4">CBS domain-containing protein</fullName>
    </recommendedName>
</protein>
<dbReference type="PANTHER" id="PTHR13780:SF47">
    <property type="entry name" value="SNF1-RELATED PROTEIN KINASE REGULATORY SUBUNIT GAMMA-1-LIKE"/>
    <property type="match status" value="1"/>
</dbReference>
<evidence type="ECO:0000313" key="7">
    <source>
        <dbReference type="Proteomes" id="UP000077202"/>
    </source>
</evidence>
<keyword evidence="1" id="KW-0677">Repeat</keyword>
<evidence type="ECO:0000313" key="6">
    <source>
        <dbReference type="EMBL" id="OAE27266.1"/>
    </source>
</evidence>
<dbReference type="Pfam" id="PF00571">
    <property type="entry name" value="CBS"/>
    <property type="match status" value="3"/>
</dbReference>
<keyword evidence="7" id="KW-1185">Reference proteome</keyword>
<reference evidence="6 7" key="1">
    <citation type="submission" date="2016-03" db="EMBL/GenBank/DDBJ databases">
        <title>Mechanisms controlling the formation of the plant cell surface in tip-growing cells are functionally conserved among land plants.</title>
        <authorList>
            <person name="Honkanen S."/>
            <person name="Jones V.A."/>
            <person name="Morieri G."/>
            <person name="Champion C."/>
            <person name="Hetherington A.J."/>
            <person name="Kelly S."/>
            <person name="Saint-Marcoux D."/>
            <person name="Proust H."/>
            <person name="Prescott H."/>
            <person name="Dolan L."/>
        </authorList>
    </citation>
    <scope>NUCLEOTIDE SEQUENCE [LARGE SCALE GENOMIC DNA]</scope>
    <source>
        <strain evidence="7">cv. Tak-1 and cv. Tak-2</strain>
        <tissue evidence="6">Whole gametophyte</tissue>
    </source>
</reference>
<dbReference type="InterPro" id="IPR000644">
    <property type="entry name" value="CBS_dom"/>
</dbReference>
<dbReference type="PROSITE" id="PS51371">
    <property type="entry name" value="CBS"/>
    <property type="match status" value="3"/>
</dbReference>
<dbReference type="Gene3D" id="3.10.580.10">
    <property type="entry name" value="CBS-domain"/>
    <property type="match status" value="2"/>
</dbReference>
<feature type="domain" description="CBS" evidence="4">
    <location>
        <begin position="375"/>
        <end position="433"/>
    </location>
</feature>
<dbReference type="AlphaFoldDB" id="A0A176W4Y9"/>
<dbReference type="SUPFAM" id="SSF54631">
    <property type="entry name" value="CBS-domain pair"/>
    <property type="match status" value="2"/>
</dbReference>
<dbReference type="CDD" id="cd02205">
    <property type="entry name" value="CBS_pair_SF"/>
    <property type="match status" value="2"/>
</dbReference>
<dbReference type="InterPro" id="IPR050511">
    <property type="entry name" value="AMPK_gamma/SDS23_families"/>
</dbReference>
<reference evidence="5" key="2">
    <citation type="journal article" date="2019" name="Curr. Biol.">
        <title>Chromatin organization in early land plants reveals an ancestral association between H3K27me3, transposons, and constitutive heterochromatin.</title>
        <authorList>
            <person name="Montgomery S.A."/>
            <person name="Tanizawa Y."/>
            <person name="Galik B."/>
            <person name="Wang N."/>
            <person name="Ito T."/>
            <person name="Mochizuki T."/>
            <person name="Akimcheva S."/>
            <person name="Bowman J."/>
            <person name="Cognat V."/>
            <person name="Drouard L."/>
            <person name="Ekker H."/>
            <person name="Houng S."/>
            <person name="Kohchi T."/>
            <person name="Lin S."/>
            <person name="Liu L.D."/>
            <person name="Nakamura Y."/>
            <person name="Valeeva L.R."/>
            <person name="Shakirov E.V."/>
            <person name="Shippen D.E."/>
            <person name="Wei W."/>
            <person name="Yagura M."/>
            <person name="Yamaoka S."/>
            <person name="Yamato K.T."/>
            <person name="Liu C."/>
            <person name="Berger F."/>
        </authorList>
    </citation>
    <scope>NUCLEOTIDE SEQUENCE [LARGE SCALE GENOMIC DNA]</scope>
    <source>
        <strain evidence="5">Tak-1</strain>
    </source>
</reference>
<name>A0A176W4Y9_MARPO</name>
<evidence type="ECO:0000256" key="2">
    <source>
        <dbReference type="ARBA" id="ARBA00023122"/>
    </source>
</evidence>
<dbReference type="PANTHER" id="PTHR13780">
    <property type="entry name" value="AMP-ACTIVATED PROTEIN KINASE, GAMMA REGULATORY SUBUNIT"/>
    <property type="match status" value="1"/>
</dbReference>
<evidence type="ECO:0000313" key="8">
    <source>
        <dbReference type="Proteomes" id="UP001162541"/>
    </source>
</evidence>
<dbReference type="InterPro" id="IPR046342">
    <property type="entry name" value="CBS_dom_sf"/>
</dbReference>
<dbReference type="Proteomes" id="UP000077202">
    <property type="component" value="Unassembled WGS sequence"/>
</dbReference>
<dbReference type="EMBL" id="LVLJ01001945">
    <property type="protein sequence ID" value="OAE27266.1"/>
    <property type="molecule type" value="Genomic_DNA"/>
</dbReference>
<evidence type="ECO:0000256" key="3">
    <source>
        <dbReference type="PROSITE-ProRule" id="PRU00703"/>
    </source>
</evidence>
<proteinExistence type="predicted"/>
<organism evidence="6 7">
    <name type="scientific">Marchantia polymorpha subsp. ruderalis</name>
    <dbReference type="NCBI Taxonomy" id="1480154"/>
    <lineage>
        <taxon>Eukaryota</taxon>
        <taxon>Viridiplantae</taxon>
        <taxon>Streptophyta</taxon>
        <taxon>Embryophyta</taxon>
        <taxon>Marchantiophyta</taxon>
        <taxon>Marchantiopsida</taxon>
        <taxon>Marchantiidae</taxon>
        <taxon>Marchantiales</taxon>
        <taxon>Marchantiaceae</taxon>
        <taxon>Marchantia</taxon>
    </lineage>
</organism>
<accession>A0A176W4Y9</accession>
<reference evidence="8" key="3">
    <citation type="journal article" date="2020" name="Curr. Biol.">
        <title>Chromatin organization in early land plants reveals an ancestral association between H3K27me3, transposons, and constitutive heterochromatin.</title>
        <authorList>
            <person name="Montgomery S.A."/>
            <person name="Tanizawa Y."/>
            <person name="Galik B."/>
            <person name="Wang N."/>
            <person name="Ito T."/>
            <person name="Mochizuki T."/>
            <person name="Akimcheva S."/>
            <person name="Bowman J.L."/>
            <person name="Cognat V."/>
            <person name="Marechal-Drouard L."/>
            <person name="Ekker H."/>
            <person name="Hong S.F."/>
            <person name="Kohchi T."/>
            <person name="Lin S.S."/>
            <person name="Liu L.D."/>
            <person name="Nakamura Y."/>
            <person name="Valeeva L.R."/>
            <person name="Shakirov E.V."/>
            <person name="Shippen D.E."/>
            <person name="Wei W.L."/>
            <person name="Yagura M."/>
            <person name="Yamaoka S."/>
            <person name="Yamato K.T."/>
            <person name="Liu C."/>
            <person name="Berger F."/>
        </authorList>
    </citation>
    <scope>NUCLEOTIDE SEQUENCE [LARGE SCALE GENOMIC DNA]</scope>
    <source>
        <strain evidence="8">Tak-1</strain>
    </source>
</reference>
<evidence type="ECO:0000313" key="5">
    <source>
        <dbReference type="EMBL" id="BBN17572.1"/>
    </source>
</evidence>
<dbReference type="EMBL" id="AP019872">
    <property type="protein sequence ID" value="BBN17572.1"/>
    <property type="molecule type" value="Genomic_DNA"/>
</dbReference>
<feature type="domain" description="CBS" evidence="4">
    <location>
        <begin position="211"/>
        <end position="275"/>
    </location>
</feature>
<gene>
    <name evidence="6" type="ORF">AXG93_59s1100</name>
    <name evidence="5" type="ORF">Mp_7g15460</name>
</gene>
<dbReference type="SMART" id="SM00116">
    <property type="entry name" value="CBS"/>
    <property type="match status" value="4"/>
</dbReference>
<evidence type="ECO:0000259" key="4">
    <source>
        <dbReference type="PROSITE" id="PS51371"/>
    </source>
</evidence>
<dbReference type="Proteomes" id="UP001162541">
    <property type="component" value="Chromosome 7"/>
</dbReference>
<evidence type="ECO:0000256" key="1">
    <source>
        <dbReference type="ARBA" id="ARBA00022737"/>
    </source>
</evidence>